<comment type="function">
    <text evidence="1">Involved in the import of queuosine (Q) precursors, required for Q precursor salvage.</text>
</comment>
<feature type="transmembrane region" description="Helical" evidence="1">
    <location>
        <begin position="73"/>
        <end position="91"/>
    </location>
</feature>
<keyword evidence="1" id="KW-1133">Transmembrane helix</keyword>
<name>A0A8S8XGQ7_9PROT</name>
<accession>A0A8S8XGQ7</accession>
<dbReference type="NCBIfam" id="TIGR00697">
    <property type="entry name" value="queuosine precursor transporter"/>
    <property type="match status" value="1"/>
</dbReference>
<evidence type="ECO:0000313" key="2">
    <source>
        <dbReference type="EMBL" id="GIL40320.1"/>
    </source>
</evidence>
<dbReference type="GO" id="GO:0005886">
    <property type="term" value="C:plasma membrane"/>
    <property type="evidence" value="ECO:0007669"/>
    <property type="project" value="UniProtKB-SubCell"/>
</dbReference>
<feature type="transmembrane region" description="Helical" evidence="1">
    <location>
        <begin position="44"/>
        <end position="61"/>
    </location>
</feature>
<dbReference type="PANTHER" id="PTHR34300">
    <property type="entry name" value="QUEUOSINE PRECURSOR TRANSPORTER-RELATED"/>
    <property type="match status" value="1"/>
</dbReference>
<reference evidence="2" key="1">
    <citation type="submission" date="2021-02" db="EMBL/GenBank/DDBJ databases">
        <title>Genome sequence of Rhodospirillales sp. strain TMPK1 isolated from soil.</title>
        <authorList>
            <person name="Nakai R."/>
            <person name="Kusada H."/>
            <person name="Tamaki H."/>
        </authorList>
    </citation>
    <scope>NUCLEOTIDE SEQUENCE</scope>
    <source>
        <strain evidence="2">TMPK1</strain>
    </source>
</reference>
<comment type="subcellular location">
    <subcellularLocation>
        <location evidence="1">Cell inner membrane</location>
        <topology evidence="1">Multi-pass membrane protein</topology>
    </subcellularLocation>
</comment>
<dbReference type="Pfam" id="PF02592">
    <property type="entry name" value="Vut_1"/>
    <property type="match status" value="1"/>
</dbReference>
<keyword evidence="1" id="KW-0813">Transport</keyword>
<evidence type="ECO:0000256" key="1">
    <source>
        <dbReference type="HAMAP-Rule" id="MF_02088"/>
    </source>
</evidence>
<feature type="transmembrane region" description="Helical" evidence="1">
    <location>
        <begin position="20"/>
        <end position="37"/>
    </location>
</feature>
<comment type="caution">
    <text evidence="2">The sequence shown here is derived from an EMBL/GenBank/DDBJ whole genome shotgun (WGS) entry which is preliminary data.</text>
</comment>
<keyword evidence="3" id="KW-1185">Reference proteome</keyword>
<keyword evidence="1" id="KW-0997">Cell inner membrane</keyword>
<keyword evidence="1" id="KW-0472">Membrane</keyword>
<sequence length="255" mass="28082">MFPLSPEPLIAWLHALPVEAIEAMLLVVCYGGCMLLLRQFGAAGLYSWIVLAVIAANVQVLKEAQFAAFPEPVALGTVVFASTYLATDLLAEHYGRQAALGGVLVGFAGYLLWTVLMVLTLGYKPVEGAEIQPHLAAIFKPAPSLFAAGMVSYLISQSFDVWVFRAVRARTGRKYLWLRTNASTLLSALLDTIVFSTLAWMVFAPEPVSLHTLIFTYVLGTYGLRVLYSVLETPFMYVSRWLVQRAPDAGFRRVD</sequence>
<feature type="transmembrane region" description="Helical" evidence="1">
    <location>
        <begin position="98"/>
        <end position="123"/>
    </location>
</feature>
<dbReference type="HAMAP" id="MF_02088">
    <property type="entry name" value="Q_prec_transport"/>
    <property type="match status" value="1"/>
</dbReference>
<feature type="transmembrane region" description="Helical" evidence="1">
    <location>
        <begin position="143"/>
        <end position="164"/>
    </location>
</feature>
<feature type="transmembrane region" description="Helical" evidence="1">
    <location>
        <begin position="210"/>
        <end position="231"/>
    </location>
</feature>
<protein>
    <recommendedName>
        <fullName evidence="1">Probable queuosine precursor transporter</fullName>
        <shortName evidence="1">Q precursor transporter</shortName>
    </recommendedName>
</protein>
<dbReference type="Proteomes" id="UP000681075">
    <property type="component" value="Unassembled WGS sequence"/>
</dbReference>
<proteinExistence type="inferred from homology"/>
<dbReference type="RefSeq" id="WP_420243422.1">
    <property type="nucleotide sequence ID" value="NZ_BOPV01000001.1"/>
</dbReference>
<comment type="similarity">
    <text evidence="1">Belongs to the vitamin uptake transporter (VUT/ECF) (TC 2.A.88) family. Q precursor transporter subfamily.</text>
</comment>
<organism evidence="2 3">
    <name type="scientific">Roseiterribacter gracilis</name>
    <dbReference type="NCBI Taxonomy" id="2812848"/>
    <lineage>
        <taxon>Bacteria</taxon>
        <taxon>Pseudomonadati</taxon>
        <taxon>Pseudomonadota</taxon>
        <taxon>Alphaproteobacteria</taxon>
        <taxon>Rhodospirillales</taxon>
        <taxon>Roseiterribacteraceae</taxon>
        <taxon>Roseiterribacter</taxon>
    </lineage>
</organism>
<dbReference type="EMBL" id="BOPV01000001">
    <property type="protein sequence ID" value="GIL40320.1"/>
    <property type="molecule type" value="Genomic_DNA"/>
</dbReference>
<gene>
    <name evidence="2" type="ORF">TMPK1_25570</name>
</gene>
<keyword evidence="1" id="KW-1003">Cell membrane</keyword>
<feature type="transmembrane region" description="Helical" evidence="1">
    <location>
        <begin position="185"/>
        <end position="204"/>
    </location>
</feature>
<dbReference type="GO" id="GO:0022857">
    <property type="term" value="F:transmembrane transporter activity"/>
    <property type="evidence" value="ECO:0007669"/>
    <property type="project" value="UniProtKB-UniRule"/>
</dbReference>
<keyword evidence="1" id="KW-0812">Transmembrane</keyword>
<dbReference type="AlphaFoldDB" id="A0A8S8XGQ7"/>
<dbReference type="InterPro" id="IPR003744">
    <property type="entry name" value="YhhQ"/>
</dbReference>
<evidence type="ECO:0000313" key="3">
    <source>
        <dbReference type="Proteomes" id="UP000681075"/>
    </source>
</evidence>
<dbReference type="PANTHER" id="PTHR34300:SF2">
    <property type="entry name" value="QUEUOSINE PRECURSOR TRANSPORTER-RELATED"/>
    <property type="match status" value="1"/>
</dbReference>